<keyword evidence="1" id="KW-0472">Membrane</keyword>
<accession>A0A3B0XKE4</accession>
<protein>
    <submittedName>
        <fullName evidence="2">Uncharacterized protein</fullName>
    </submittedName>
</protein>
<evidence type="ECO:0000256" key="1">
    <source>
        <dbReference type="SAM" id="Phobius"/>
    </source>
</evidence>
<keyword evidence="1" id="KW-1133">Transmembrane helix</keyword>
<organism evidence="2">
    <name type="scientific">hydrothermal vent metagenome</name>
    <dbReference type="NCBI Taxonomy" id="652676"/>
    <lineage>
        <taxon>unclassified sequences</taxon>
        <taxon>metagenomes</taxon>
        <taxon>ecological metagenomes</taxon>
    </lineage>
</organism>
<dbReference type="AlphaFoldDB" id="A0A3B0XKE4"/>
<name>A0A3B0XKE4_9ZZZZ</name>
<sequence>MNNSLKENNPIQQQQLIFAIDSEVDFSSDREWYQDNLDIAVPLMIIAAGFFQYILRKWLLPVSNDIIDKLEDQFPSQGLLFNPQFGVVIMIIGATLLILFNIHLLL</sequence>
<dbReference type="EMBL" id="UOFI01000045">
    <property type="protein sequence ID" value="VAW63732.1"/>
    <property type="molecule type" value="Genomic_DNA"/>
</dbReference>
<feature type="transmembrane region" description="Helical" evidence="1">
    <location>
        <begin position="37"/>
        <end position="55"/>
    </location>
</feature>
<evidence type="ECO:0000313" key="2">
    <source>
        <dbReference type="EMBL" id="VAW63732.1"/>
    </source>
</evidence>
<gene>
    <name evidence="2" type="ORF">MNBD_GAMMA09-2039</name>
</gene>
<reference evidence="2" key="1">
    <citation type="submission" date="2018-06" db="EMBL/GenBank/DDBJ databases">
        <authorList>
            <person name="Zhirakovskaya E."/>
        </authorList>
    </citation>
    <scope>NUCLEOTIDE SEQUENCE</scope>
</reference>
<proteinExistence type="predicted"/>
<feature type="transmembrane region" description="Helical" evidence="1">
    <location>
        <begin position="85"/>
        <end position="105"/>
    </location>
</feature>
<keyword evidence="1" id="KW-0812">Transmembrane</keyword>